<comment type="caution">
    <text evidence="8">The sequence shown here is derived from an EMBL/GenBank/DDBJ whole genome shotgun (WGS) entry which is preliminary data.</text>
</comment>
<dbReference type="PANTHER" id="PTHR22604">
    <property type="entry name" value="OXIDOREDUCTASES"/>
    <property type="match status" value="1"/>
</dbReference>
<name>A0AAN6IQ27_EXODE</name>
<accession>A0AAN6IQ27</accession>
<organism evidence="8 9">
    <name type="scientific">Exophiala dermatitidis</name>
    <name type="common">Black yeast-like fungus</name>
    <name type="synonym">Wangiella dermatitidis</name>
    <dbReference type="NCBI Taxonomy" id="5970"/>
    <lineage>
        <taxon>Eukaryota</taxon>
        <taxon>Fungi</taxon>
        <taxon>Dikarya</taxon>
        <taxon>Ascomycota</taxon>
        <taxon>Pezizomycotina</taxon>
        <taxon>Eurotiomycetes</taxon>
        <taxon>Chaetothyriomycetidae</taxon>
        <taxon>Chaetothyriales</taxon>
        <taxon>Herpotrichiellaceae</taxon>
        <taxon>Exophiala</taxon>
    </lineage>
</organism>
<dbReference type="SUPFAM" id="SSF51735">
    <property type="entry name" value="NAD(P)-binding Rossmann-fold domains"/>
    <property type="match status" value="1"/>
</dbReference>
<dbReference type="GO" id="GO:0047837">
    <property type="term" value="F:D-xylose 1-dehydrogenase (NADP+) activity"/>
    <property type="evidence" value="ECO:0007669"/>
    <property type="project" value="UniProtKB-EC"/>
</dbReference>
<dbReference type="EC" id="1.1.1.179" evidence="3"/>
<evidence type="ECO:0000256" key="1">
    <source>
        <dbReference type="ARBA" id="ARBA00010928"/>
    </source>
</evidence>
<feature type="compositionally biased region" description="Basic residues" evidence="6">
    <location>
        <begin position="143"/>
        <end position="155"/>
    </location>
</feature>
<evidence type="ECO:0000256" key="5">
    <source>
        <dbReference type="ARBA" id="ARBA00049233"/>
    </source>
</evidence>
<dbReference type="Gene3D" id="3.30.360.10">
    <property type="entry name" value="Dihydrodipicolinate Reductase, domain 2"/>
    <property type="match status" value="1"/>
</dbReference>
<evidence type="ECO:0000256" key="2">
    <source>
        <dbReference type="ARBA" id="ARBA00023002"/>
    </source>
</evidence>
<dbReference type="Proteomes" id="UP001161757">
    <property type="component" value="Unassembled WGS sequence"/>
</dbReference>
<comment type="similarity">
    <text evidence="1">Belongs to the Gfo/Idh/MocA family.</text>
</comment>
<evidence type="ECO:0000313" key="8">
    <source>
        <dbReference type="EMBL" id="KAJ8986308.1"/>
    </source>
</evidence>
<dbReference type="InterPro" id="IPR000683">
    <property type="entry name" value="Gfo/Idh/MocA-like_OxRdtase_N"/>
</dbReference>
<evidence type="ECO:0000256" key="3">
    <source>
        <dbReference type="ARBA" id="ARBA00038984"/>
    </source>
</evidence>
<keyword evidence="2" id="KW-0560">Oxidoreductase</keyword>
<gene>
    <name evidence="8" type="ORF">HRR80_009594</name>
</gene>
<sequence>AIHPAETHPDVILYAIASRDADTAASQAKKYHFQKSYGSYQALLDDSEVDFVYISTPNGLHYEWASKTLKAGKHVLLEKPFTSNGAEAEALVREAEQANRVLEEAFHWQFHPAAHLFRSLLESGEYGKQIVRRRTHDSITGRSGRRHPMAIRPGRRQSNGHDVRIVVHPVRSTRRASRQDLVGRGSPLRQGQARRRRHDGQPAVQGPERRTRPLPHLHRHGARLDRLCDPKGLGVAADRGRDGKVYHSLL</sequence>
<dbReference type="PANTHER" id="PTHR22604:SF105">
    <property type="entry name" value="TRANS-1,2-DIHYDROBENZENE-1,2-DIOL DEHYDROGENASE"/>
    <property type="match status" value="1"/>
</dbReference>
<feature type="non-terminal residue" evidence="8">
    <location>
        <position position="1"/>
    </location>
</feature>
<comment type="catalytic activity">
    <reaction evidence="5">
        <text>D-xylose + NADP(+) = D-xylono-1,5-lactone + NADPH + H(+)</text>
        <dbReference type="Rhea" id="RHEA:22000"/>
        <dbReference type="ChEBI" id="CHEBI:15378"/>
        <dbReference type="ChEBI" id="CHEBI:15867"/>
        <dbReference type="ChEBI" id="CHEBI:53455"/>
        <dbReference type="ChEBI" id="CHEBI:57783"/>
        <dbReference type="ChEBI" id="CHEBI:58349"/>
        <dbReference type="EC" id="1.1.1.179"/>
    </reaction>
</comment>
<dbReference type="Pfam" id="PF01408">
    <property type="entry name" value="GFO_IDH_MocA"/>
    <property type="match status" value="1"/>
</dbReference>
<protein>
    <recommendedName>
        <fullName evidence="3">D-xylose 1-dehydrogenase (NADP(+), D-xylono-1,5-lactone-forming)</fullName>
        <ecNumber evidence="3">1.1.1.179</ecNumber>
    </recommendedName>
    <alternativeName>
        <fullName evidence="4">D-xylose-NADP dehydrogenase</fullName>
    </alternativeName>
</protein>
<feature type="region of interest" description="Disordered" evidence="6">
    <location>
        <begin position="137"/>
        <end position="215"/>
    </location>
</feature>
<feature type="domain" description="Gfo/Idh/MocA-like oxidoreductase N-terminal" evidence="7">
    <location>
        <begin position="9"/>
        <end position="103"/>
    </location>
</feature>
<reference evidence="8" key="1">
    <citation type="submission" date="2023-01" db="EMBL/GenBank/DDBJ databases">
        <title>Exophiala dermititidis isolated from Cystic Fibrosis Patient.</title>
        <authorList>
            <person name="Kurbessoian T."/>
            <person name="Crocker A."/>
            <person name="Murante D."/>
            <person name="Hogan D.A."/>
            <person name="Stajich J.E."/>
        </authorList>
    </citation>
    <scope>NUCLEOTIDE SEQUENCE</scope>
    <source>
        <strain evidence="8">Ex8</strain>
    </source>
</reference>
<evidence type="ECO:0000259" key="7">
    <source>
        <dbReference type="Pfam" id="PF01408"/>
    </source>
</evidence>
<evidence type="ECO:0000256" key="4">
    <source>
        <dbReference type="ARBA" id="ARBA00042988"/>
    </source>
</evidence>
<dbReference type="GO" id="GO:0000166">
    <property type="term" value="F:nucleotide binding"/>
    <property type="evidence" value="ECO:0007669"/>
    <property type="project" value="InterPro"/>
</dbReference>
<dbReference type="Gene3D" id="3.40.50.720">
    <property type="entry name" value="NAD(P)-binding Rossmann-like Domain"/>
    <property type="match status" value="1"/>
</dbReference>
<dbReference type="AlphaFoldDB" id="A0AAN6IQ27"/>
<proteinExistence type="inferred from homology"/>
<evidence type="ECO:0000256" key="6">
    <source>
        <dbReference type="SAM" id="MobiDB-lite"/>
    </source>
</evidence>
<evidence type="ECO:0000313" key="9">
    <source>
        <dbReference type="Proteomes" id="UP001161757"/>
    </source>
</evidence>
<dbReference type="InterPro" id="IPR036291">
    <property type="entry name" value="NAD(P)-bd_dom_sf"/>
</dbReference>
<dbReference type="InterPro" id="IPR050984">
    <property type="entry name" value="Gfo/Idh/MocA_domain"/>
</dbReference>
<dbReference type="EMBL" id="JAJGCB010000046">
    <property type="protein sequence ID" value="KAJ8986308.1"/>
    <property type="molecule type" value="Genomic_DNA"/>
</dbReference>